<feature type="domain" description="DUSP" evidence="2">
    <location>
        <begin position="330"/>
        <end position="516"/>
    </location>
</feature>
<accession>A0AAD1X8A1</accession>
<dbReference type="InterPro" id="IPR006615">
    <property type="entry name" value="Pept_C19_DUSP"/>
</dbReference>
<dbReference type="PROSITE" id="PS51283">
    <property type="entry name" value="DUSP"/>
    <property type="match status" value="1"/>
</dbReference>
<keyword evidence="1" id="KW-0175">Coiled coil</keyword>
<dbReference type="EMBL" id="CAMPGE010005746">
    <property type="protein sequence ID" value="CAI2364589.1"/>
    <property type="molecule type" value="Genomic_DNA"/>
</dbReference>
<dbReference type="InterPro" id="IPR035927">
    <property type="entry name" value="DUSP-like_sf"/>
</dbReference>
<organism evidence="3 4">
    <name type="scientific">Euplotes crassus</name>
    <dbReference type="NCBI Taxonomy" id="5936"/>
    <lineage>
        <taxon>Eukaryota</taxon>
        <taxon>Sar</taxon>
        <taxon>Alveolata</taxon>
        <taxon>Ciliophora</taxon>
        <taxon>Intramacronucleata</taxon>
        <taxon>Spirotrichea</taxon>
        <taxon>Hypotrichia</taxon>
        <taxon>Euplotida</taxon>
        <taxon>Euplotidae</taxon>
        <taxon>Moneuplotes</taxon>
    </lineage>
</organism>
<proteinExistence type="predicted"/>
<dbReference type="AlphaFoldDB" id="A0AAD1X8A1"/>
<keyword evidence="4" id="KW-1185">Reference proteome</keyword>
<evidence type="ECO:0000256" key="1">
    <source>
        <dbReference type="SAM" id="Coils"/>
    </source>
</evidence>
<comment type="caution">
    <text evidence="3">The sequence shown here is derived from an EMBL/GenBank/DDBJ whole genome shotgun (WGS) entry which is preliminary data.</text>
</comment>
<feature type="coiled-coil region" evidence="1">
    <location>
        <begin position="44"/>
        <end position="71"/>
    </location>
</feature>
<dbReference type="SUPFAM" id="SSF143791">
    <property type="entry name" value="DUSP-like"/>
    <property type="match status" value="1"/>
</dbReference>
<evidence type="ECO:0000259" key="2">
    <source>
        <dbReference type="PROSITE" id="PS51283"/>
    </source>
</evidence>
<name>A0AAD1X8A1_EUPCR</name>
<evidence type="ECO:0000313" key="4">
    <source>
        <dbReference type="Proteomes" id="UP001295684"/>
    </source>
</evidence>
<dbReference type="GO" id="GO:0004843">
    <property type="term" value="F:cysteine-type deubiquitinase activity"/>
    <property type="evidence" value="ECO:0007669"/>
    <property type="project" value="InterPro"/>
</dbReference>
<evidence type="ECO:0000313" key="3">
    <source>
        <dbReference type="EMBL" id="CAI2364589.1"/>
    </source>
</evidence>
<sequence>MPKVDNDDCYIEDNFTYVSEVDETLEKSKEILRRYFESLFEEKEKSYVGRIRKLEQRVEKLQQKLEMYRGGSNRALEQKISKSEKFDINLCISAKKPQFWGTNARQASHSSNVHVEPRDRNKIGRFFEYQNHKKSENKRLRSKRFRKKRRTSVPNSICENVGIKPKLAKLCFSQTAPDMSAQIVPTTYISNKNNDKFATLINCDLSSDDDISVKRNTVANQEFKTNLNLKSLSNNMSDSHPELNFDSGKFGSLHYSDCGDIPSLHKIDTDAAISAKQCSCVNKCKPKTAKIEVNDSFSSELGSYCESSISENQHYQNNQCAPCSPYCINLSPSCQKKIIYMSISFMNFSQECPIYYNGISSEWWQKWCDYVNVEFFNPIDMDSSSLENILKSFKTNGEKSMRTGCYLKNSRNFETLENDTLECQENSINQNIFDEICRNDIAENELLSSCTSLMYTKPGKISNKDISEFNPLNQMVNLKKEMTEIYDYVLINSKGWEYLENWYGCDNPVYIPVQHM</sequence>
<dbReference type="Pfam" id="PF06337">
    <property type="entry name" value="DUSP"/>
    <property type="match status" value="1"/>
</dbReference>
<dbReference type="Gene3D" id="3.30.2230.10">
    <property type="entry name" value="DUSP-like"/>
    <property type="match status" value="1"/>
</dbReference>
<dbReference type="Proteomes" id="UP001295684">
    <property type="component" value="Unassembled WGS sequence"/>
</dbReference>
<reference evidence="3" key="1">
    <citation type="submission" date="2023-07" db="EMBL/GenBank/DDBJ databases">
        <authorList>
            <consortium name="AG Swart"/>
            <person name="Singh M."/>
            <person name="Singh A."/>
            <person name="Seah K."/>
            <person name="Emmerich C."/>
        </authorList>
    </citation>
    <scope>NUCLEOTIDE SEQUENCE</scope>
    <source>
        <strain evidence="3">DP1</strain>
    </source>
</reference>
<protein>
    <recommendedName>
        <fullName evidence="2">DUSP domain-containing protein</fullName>
    </recommendedName>
</protein>
<gene>
    <name evidence="3" type="ORF">ECRASSUSDP1_LOCUS5934</name>
</gene>